<dbReference type="GO" id="GO:0016853">
    <property type="term" value="F:isomerase activity"/>
    <property type="evidence" value="ECO:0007669"/>
    <property type="project" value="UniProtKB-KW"/>
</dbReference>
<dbReference type="Gene3D" id="3.40.30.10">
    <property type="entry name" value="Glutaredoxin"/>
    <property type="match status" value="1"/>
</dbReference>
<sequence>MQTVKIDIVSDIACPWCAIGYARLEQAMQQLKDEMSFDVQWHAFELNPDPNGDGEPILQALSRKYGRSAEEMEQIQSQMQAIAQSLGLNFSALQQRHTRNTFDGHRLVKWAAEQGKQTAMKKALFEAYFGEDAIITDPNVLVRLVESIGLDGEAARQLLVSDQYVQMVRDDEAHWQQAGISSVPAFIINDRYLISGAQEPATLIQAFQDICDAGQVQPS</sequence>
<evidence type="ECO:0000313" key="2">
    <source>
        <dbReference type="EMBL" id="SFX48563.1"/>
    </source>
</evidence>
<dbReference type="CDD" id="cd03024">
    <property type="entry name" value="DsbA_FrnE"/>
    <property type="match status" value="1"/>
</dbReference>
<dbReference type="PANTHER" id="PTHR13887">
    <property type="entry name" value="GLUTATHIONE S-TRANSFERASE KAPPA"/>
    <property type="match status" value="1"/>
</dbReference>
<dbReference type="GO" id="GO:0016491">
    <property type="term" value="F:oxidoreductase activity"/>
    <property type="evidence" value="ECO:0007669"/>
    <property type="project" value="InterPro"/>
</dbReference>
<dbReference type="OrthoDB" id="9799122at2"/>
<dbReference type="Proteomes" id="UP000182350">
    <property type="component" value="Unassembled WGS sequence"/>
</dbReference>
<dbReference type="STRING" id="1122209.SAMN02745752_01817"/>
<keyword evidence="3" id="KW-1185">Reference proteome</keyword>
<dbReference type="SUPFAM" id="SSF52833">
    <property type="entry name" value="Thioredoxin-like"/>
    <property type="match status" value="1"/>
</dbReference>
<keyword evidence="2" id="KW-0413">Isomerase</keyword>
<evidence type="ECO:0000313" key="3">
    <source>
        <dbReference type="Proteomes" id="UP000182350"/>
    </source>
</evidence>
<dbReference type="InterPro" id="IPR001853">
    <property type="entry name" value="DSBA-like_thioredoxin_dom"/>
</dbReference>
<name>A0A1K1XGP5_9GAMM</name>
<dbReference type="Pfam" id="PF01323">
    <property type="entry name" value="DSBA"/>
    <property type="match status" value="1"/>
</dbReference>
<organism evidence="2 3">
    <name type="scientific">Marinospirillum alkaliphilum DSM 21637</name>
    <dbReference type="NCBI Taxonomy" id="1122209"/>
    <lineage>
        <taxon>Bacteria</taxon>
        <taxon>Pseudomonadati</taxon>
        <taxon>Pseudomonadota</taxon>
        <taxon>Gammaproteobacteria</taxon>
        <taxon>Oceanospirillales</taxon>
        <taxon>Oceanospirillaceae</taxon>
        <taxon>Marinospirillum</taxon>
    </lineage>
</organism>
<protein>
    <submittedName>
        <fullName evidence="2">Predicted dithiol-disulfide isomerase, DsbA family</fullName>
    </submittedName>
</protein>
<accession>A0A1K1XGP5</accession>
<dbReference type="RefSeq" id="WP_072326119.1">
    <property type="nucleotide sequence ID" value="NZ_FPJW01000006.1"/>
</dbReference>
<reference evidence="2 3" key="1">
    <citation type="submission" date="2016-11" db="EMBL/GenBank/DDBJ databases">
        <authorList>
            <person name="Jaros S."/>
            <person name="Januszkiewicz K."/>
            <person name="Wedrychowicz H."/>
        </authorList>
    </citation>
    <scope>NUCLEOTIDE SEQUENCE [LARGE SCALE GENOMIC DNA]</scope>
    <source>
        <strain evidence="2 3">DSM 21637</strain>
    </source>
</reference>
<gene>
    <name evidence="2" type="ORF">SAMN02745752_01817</name>
</gene>
<proteinExistence type="predicted"/>
<evidence type="ECO:0000259" key="1">
    <source>
        <dbReference type="Pfam" id="PF01323"/>
    </source>
</evidence>
<feature type="domain" description="DSBA-like thioredoxin" evidence="1">
    <location>
        <begin position="6"/>
        <end position="207"/>
    </location>
</feature>
<dbReference type="AlphaFoldDB" id="A0A1K1XGP5"/>
<dbReference type="InterPro" id="IPR036249">
    <property type="entry name" value="Thioredoxin-like_sf"/>
</dbReference>
<dbReference type="EMBL" id="FPJW01000006">
    <property type="protein sequence ID" value="SFX48563.1"/>
    <property type="molecule type" value="Genomic_DNA"/>
</dbReference>
<dbReference type="PANTHER" id="PTHR13887:SF41">
    <property type="entry name" value="THIOREDOXIN SUPERFAMILY PROTEIN"/>
    <property type="match status" value="1"/>
</dbReference>